<proteinExistence type="predicted"/>
<comment type="caution">
    <text evidence="2">The sequence shown here is derived from an EMBL/GenBank/DDBJ whole genome shotgun (WGS) entry which is preliminary data.</text>
</comment>
<name>A0A4C1WB78_EUMVA</name>
<dbReference type="EMBL" id="BGZK01000521">
    <property type="protein sequence ID" value="GBP48303.1"/>
    <property type="molecule type" value="Genomic_DNA"/>
</dbReference>
<protein>
    <submittedName>
        <fullName evidence="2">Uncharacterized protein</fullName>
    </submittedName>
</protein>
<evidence type="ECO:0000313" key="2">
    <source>
        <dbReference type="EMBL" id="GBP48303.1"/>
    </source>
</evidence>
<keyword evidence="3" id="KW-1185">Reference proteome</keyword>
<feature type="region of interest" description="Disordered" evidence="1">
    <location>
        <begin position="57"/>
        <end position="108"/>
    </location>
</feature>
<evidence type="ECO:0000256" key="1">
    <source>
        <dbReference type="SAM" id="MobiDB-lite"/>
    </source>
</evidence>
<organism evidence="2 3">
    <name type="scientific">Eumeta variegata</name>
    <name type="common">Bagworm moth</name>
    <name type="synonym">Eumeta japonica</name>
    <dbReference type="NCBI Taxonomy" id="151549"/>
    <lineage>
        <taxon>Eukaryota</taxon>
        <taxon>Metazoa</taxon>
        <taxon>Ecdysozoa</taxon>
        <taxon>Arthropoda</taxon>
        <taxon>Hexapoda</taxon>
        <taxon>Insecta</taxon>
        <taxon>Pterygota</taxon>
        <taxon>Neoptera</taxon>
        <taxon>Endopterygota</taxon>
        <taxon>Lepidoptera</taxon>
        <taxon>Glossata</taxon>
        <taxon>Ditrysia</taxon>
        <taxon>Tineoidea</taxon>
        <taxon>Psychidae</taxon>
        <taxon>Oiketicinae</taxon>
        <taxon>Eumeta</taxon>
    </lineage>
</organism>
<evidence type="ECO:0000313" key="3">
    <source>
        <dbReference type="Proteomes" id="UP000299102"/>
    </source>
</evidence>
<dbReference type="AlphaFoldDB" id="A0A4C1WB78"/>
<reference evidence="2 3" key="1">
    <citation type="journal article" date="2019" name="Commun. Biol.">
        <title>The bagworm genome reveals a unique fibroin gene that provides high tensile strength.</title>
        <authorList>
            <person name="Kono N."/>
            <person name="Nakamura H."/>
            <person name="Ohtoshi R."/>
            <person name="Tomita M."/>
            <person name="Numata K."/>
            <person name="Arakawa K."/>
        </authorList>
    </citation>
    <scope>NUCLEOTIDE SEQUENCE [LARGE SCALE GENOMIC DNA]</scope>
</reference>
<gene>
    <name evidence="2" type="ORF">EVAR_34796_1</name>
</gene>
<feature type="region of interest" description="Disordered" evidence="1">
    <location>
        <begin position="1"/>
        <end position="21"/>
    </location>
</feature>
<dbReference type="Proteomes" id="UP000299102">
    <property type="component" value="Unassembled WGS sequence"/>
</dbReference>
<accession>A0A4C1WB78</accession>
<feature type="compositionally biased region" description="Basic and acidic residues" evidence="1">
    <location>
        <begin position="61"/>
        <end position="74"/>
    </location>
</feature>
<sequence length="122" mass="13794">MSPGPESETVPGPESKAGTKFRLTARPFNVKDEVGARSLAWTPMSIDEYEYIETRVTQGPGEEKQRYDVRKEREEETLESETESRSGLGPDLDQRFKQGSKSRSRQSIKTMEKAFGVCFSLL</sequence>